<comment type="similarity">
    <text evidence="19">In the central section; belongs to the eukaryotic CoaD family.</text>
</comment>
<proteinExistence type="inferred from homology"/>
<protein>
    <recommendedName>
        <fullName evidence="21">Bifunctional coenzyme A synthase</fullName>
        <ecNumber evidence="20">2.7.1.24</ecNumber>
        <ecNumber evidence="4">2.7.7.3</ecNumber>
    </recommendedName>
</protein>
<comment type="pathway">
    <text evidence="17">Cofactor biosynthesis; coenzyme A biosynthesis; CoA from (R)-pantothenate: step 4/5.</text>
</comment>
<evidence type="ECO:0000256" key="14">
    <source>
        <dbReference type="ARBA" id="ARBA00051310"/>
    </source>
</evidence>
<dbReference type="FunFam" id="3.40.50.620:FF:000089">
    <property type="entry name" value="Bifunctional coenzyme A synthase"/>
    <property type="match status" value="1"/>
</dbReference>
<dbReference type="CDD" id="cd02022">
    <property type="entry name" value="DPCK"/>
    <property type="match status" value="1"/>
</dbReference>
<evidence type="ECO:0000256" key="15">
    <source>
        <dbReference type="ARBA" id="ARBA00051912"/>
    </source>
</evidence>
<keyword evidence="5" id="KW-0963">Cytoplasm</keyword>
<dbReference type="HAMAP" id="MF_00376">
    <property type="entry name" value="Dephospho_CoA_kinase"/>
    <property type="match status" value="1"/>
</dbReference>
<dbReference type="SUPFAM" id="SSF52540">
    <property type="entry name" value="P-loop containing nucleoside triphosphate hydrolases"/>
    <property type="match status" value="1"/>
</dbReference>
<dbReference type="InterPro" id="IPR027417">
    <property type="entry name" value="P-loop_NTPase"/>
</dbReference>
<dbReference type="Gene3D" id="3.40.50.300">
    <property type="entry name" value="P-loop containing nucleotide triphosphate hydrolases"/>
    <property type="match status" value="1"/>
</dbReference>
<keyword evidence="7" id="KW-0808">Transferase</keyword>
<dbReference type="FunFam" id="3.40.50.300:FF:000899">
    <property type="entry name" value="Bifunctional coenzyme A synthase"/>
    <property type="match status" value="1"/>
</dbReference>
<organism evidence="23">
    <name type="scientific">Anoplophora glabripennis</name>
    <name type="common">Asian longhorn beetle</name>
    <name type="synonym">Anoplophora nobilis</name>
    <dbReference type="NCBI Taxonomy" id="217634"/>
    <lineage>
        <taxon>Eukaryota</taxon>
        <taxon>Metazoa</taxon>
        <taxon>Ecdysozoa</taxon>
        <taxon>Arthropoda</taxon>
        <taxon>Hexapoda</taxon>
        <taxon>Insecta</taxon>
        <taxon>Pterygota</taxon>
        <taxon>Neoptera</taxon>
        <taxon>Endopterygota</taxon>
        <taxon>Coleoptera</taxon>
        <taxon>Polyphaga</taxon>
        <taxon>Cucujiformia</taxon>
        <taxon>Chrysomeloidea</taxon>
        <taxon>Cerambycidae</taxon>
        <taxon>Lamiinae</taxon>
        <taxon>Lamiini</taxon>
        <taxon>Anoplophora</taxon>
    </lineage>
</organism>
<sequence>MLAKTVLLVVSNPQQIGKVLSRVQKQVKNTIYIQLLSALGEPFGSVQPKLYSTWPKLSKTIYNIYSQAAAYCYHLDVKVLLSGIKYNIPKINTQSPIDLVVFDKIHSQSDIDNFIQAKIQNITKEYSVLTINSDELETSNDVTDGNETTYKHTVLGGTFDRLHVAHKLLLSEAALRATEKVTVGVTDENMLQSKILWELIEDIEVRVKNVTDFLNDICPELEYSVVPISDPFGPAIVDPTMELIVVSKETVRGGEKINEIRLEKNLSPLKIVPVELIDEPNPGSNEEAKISSSTTRMRLLGTLLRPIQPNINIPKTPYVIGLTGGIASGKSGVARWVTEFGAHIINCDVVGHESYKPGKPCYKLIVEHFGEVVLAQNGEIDRKVLGGIVFKDPEQMKALNSLVWPTIAEEVNKIIRESDKKVVVVEAAVLLTAGWDKQCHEVWTTLVPRQEAITRLISRNGLTEEQAKNRLDAQRPNTFYVNHANVVFCPLWEPEHTREQVYKAWGLLQERISS</sequence>
<dbReference type="CDD" id="cd02164">
    <property type="entry name" value="PPAT_CoAS"/>
    <property type="match status" value="1"/>
</dbReference>
<keyword evidence="13" id="KW-0511">Multifunctional enzyme</keyword>
<evidence type="ECO:0000256" key="16">
    <source>
        <dbReference type="ARBA" id="ARBA00059677"/>
    </source>
</evidence>
<dbReference type="InterPro" id="IPR014729">
    <property type="entry name" value="Rossmann-like_a/b/a_fold"/>
</dbReference>
<evidence type="ECO:0000256" key="5">
    <source>
        <dbReference type="ARBA" id="ARBA00022490"/>
    </source>
</evidence>
<comment type="pathway">
    <text evidence="18">Cofactor biosynthesis; coenzyme A biosynthesis; CoA from (R)-pantothenate: step 5/5.</text>
</comment>
<evidence type="ECO:0000256" key="2">
    <source>
        <dbReference type="ARBA" id="ARBA00004496"/>
    </source>
</evidence>
<evidence type="ECO:0000259" key="22">
    <source>
        <dbReference type="Pfam" id="PF01467"/>
    </source>
</evidence>
<comment type="catalytic activity">
    <reaction evidence="14">
        <text>(R)-4'-phosphopantetheine + ATP + H(+) = 3'-dephospho-CoA + diphosphate</text>
        <dbReference type="Rhea" id="RHEA:19801"/>
        <dbReference type="ChEBI" id="CHEBI:15378"/>
        <dbReference type="ChEBI" id="CHEBI:30616"/>
        <dbReference type="ChEBI" id="CHEBI:33019"/>
        <dbReference type="ChEBI" id="CHEBI:57328"/>
        <dbReference type="ChEBI" id="CHEBI:61723"/>
        <dbReference type="EC" id="2.7.7.3"/>
    </reaction>
    <physiologicalReaction direction="left-to-right" evidence="14">
        <dbReference type="Rhea" id="RHEA:19802"/>
    </physiologicalReaction>
</comment>
<evidence type="ECO:0000256" key="6">
    <source>
        <dbReference type="ARBA" id="ARBA00022553"/>
    </source>
</evidence>
<dbReference type="NCBIfam" id="NF001985">
    <property type="entry name" value="PRK00777.1"/>
    <property type="match status" value="1"/>
</dbReference>
<dbReference type="PANTHER" id="PTHR10695:SF46">
    <property type="entry name" value="BIFUNCTIONAL COENZYME A SYNTHASE-RELATED"/>
    <property type="match status" value="1"/>
</dbReference>
<keyword evidence="6" id="KW-0597">Phosphoprotein</keyword>
<comment type="subunit">
    <text evidence="3">Monomer.</text>
</comment>
<comment type="subcellular location">
    <subcellularLocation>
        <location evidence="2">Cytoplasm</location>
    </subcellularLocation>
    <subcellularLocation>
        <location evidence="1">Mitochondrion matrix</location>
    </subcellularLocation>
</comment>
<keyword evidence="11" id="KW-0067">ATP-binding</keyword>
<dbReference type="GO" id="GO:0004140">
    <property type="term" value="F:dephospho-CoA kinase activity"/>
    <property type="evidence" value="ECO:0007669"/>
    <property type="project" value="UniProtKB-EC"/>
</dbReference>
<keyword evidence="8" id="KW-0548">Nucleotidyltransferase</keyword>
<evidence type="ECO:0000256" key="12">
    <source>
        <dbReference type="ARBA" id="ARBA00023128"/>
    </source>
</evidence>
<dbReference type="EMBL" id="GALX01002791">
    <property type="protein sequence ID" value="JAB65675.1"/>
    <property type="molecule type" value="Transcribed_RNA"/>
</dbReference>
<dbReference type="InterPro" id="IPR001977">
    <property type="entry name" value="Depp_CoAkinase"/>
</dbReference>
<dbReference type="EC" id="2.7.1.24" evidence="20"/>
<evidence type="ECO:0000256" key="9">
    <source>
        <dbReference type="ARBA" id="ARBA00022741"/>
    </source>
</evidence>
<keyword evidence="12" id="KW-0496">Mitochondrion</keyword>
<dbReference type="GO" id="GO:0004595">
    <property type="term" value="F:pantetheine-phosphate adenylyltransferase activity"/>
    <property type="evidence" value="ECO:0007669"/>
    <property type="project" value="UniProtKB-EC"/>
</dbReference>
<evidence type="ECO:0000256" key="7">
    <source>
        <dbReference type="ARBA" id="ARBA00022679"/>
    </source>
</evidence>
<keyword evidence="9" id="KW-0547">Nucleotide-binding</keyword>
<comment type="function">
    <text evidence="16">Bifunctional enzyme that catalyzes the fourth and fifth sequential steps of CoA biosynthetic pathway. The fourth reaction is catalyzed by the phosphopantetheine adenylyltransferase, coded by the coaD domain; the fifth reaction is catalyzed by the dephospho-CoA kinase, coded by the coaE domain. May act as a point of CoA biosynthesis regulation.</text>
</comment>
<dbReference type="PANTHER" id="PTHR10695">
    <property type="entry name" value="DEPHOSPHO-COA KINASE-RELATED"/>
    <property type="match status" value="1"/>
</dbReference>
<evidence type="ECO:0000256" key="19">
    <source>
        <dbReference type="ARBA" id="ARBA00061673"/>
    </source>
</evidence>
<dbReference type="Pfam" id="PF01121">
    <property type="entry name" value="CoaE"/>
    <property type="match status" value="1"/>
</dbReference>
<name>V5G6G8_ANOGL</name>
<dbReference type="NCBIfam" id="TIGR00152">
    <property type="entry name" value="dephospho-CoA kinase"/>
    <property type="match status" value="1"/>
</dbReference>
<evidence type="ECO:0000256" key="10">
    <source>
        <dbReference type="ARBA" id="ARBA00022777"/>
    </source>
</evidence>
<evidence type="ECO:0000256" key="11">
    <source>
        <dbReference type="ARBA" id="ARBA00022840"/>
    </source>
</evidence>
<reference evidence="23" key="1">
    <citation type="submission" date="2013-07" db="EMBL/GenBank/DDBJ databases">
        <title>Midgut Transcriptome Profiling of Anoplphora glabripennis, a Lignocellulose Degrading, Wood-Boring Cerambycid.</title>
        <authorList>
            <person name="Scully E.D."/>
            <person name="Hoover K."/>
            <person name="Carlson J.E."/>
            <person name="Tien M."/>
            <person name="Geib S.M."/>
        </authorList>
    </citation>
    <scope>NUCLEOTIDE SEQUENCE</scope>
</reference>
<accession>V5G6G8</accession>
<comment type="catalytic activity">
    <reaction evidence="15">
        <text>3'-dephospho-CoA + ATP = ADP + CoA + H(+)</text>
        <dbReference type="Rhea" id="RHEA:18245"/>
        <dbReference type="ChEBI" id="CHEBI:15378"/>
        <dbReference type="ChEBI" id="CHEBI:30616"/>
        <dbReference type="ChEBI" id="CHEBI:57287"/>
        <dbReference type="ChEBI" id="CHEBI:57328"/>
        <dbReference type="ChEBI" id="CHEBI:456216"/>
        <dbReference type="EC" id="2.7.1.24"/>
    </reaction>
    <physiologicalReaction direction="left-to-right" evidence="15">
        <dbReference type="Rhea" id="RHEA:18246"/>
    </physiologicalReaction>
</comment>
<evidence type="ECO:0000256" key="18">
    <source>
        <dbReference type="ARBA" id="ARBA00060696"/>
    </source>
</evidence>
<gene>
    <name evidence="23" type="primary">COASY</name>
</gene>
<evidence type="ECO:0000256" key="3">
    <source>
        <dbReference type="ARBA" id="ARBA00011245"/>
    </source>
</evidence>
<dbReference type="Gene3D" id="3.40.50.620">
    <property type="entry name" value="HUPs"/>
    <property type="match status" value="1"/>
</dbReference>
<evidence type="ECO:0000256" key="4">
    <source>
        <dbReference type="ARBA" id="ARBA00012392"/>
    </source>
</evidence>
<feature type="domain" description="Cytidyltransferase-like" evidence="22">
    <location>
        <begin position="154"/>
        <end position="296"/>
    </location>
</feature>
<dbReference type="Pfam" id="PF01467">
    <property type="entry name" value="CTP_transf_like"/>
    <property type="match status" value="1"/>
</dbReference>
<evidence type="ECO:0000256" key="8">
    <source>
        <dbReference type="ARBA" id="ARBA00022695"/>
    </source>
</evidence>
<dbReference type="PROSITE" id="PS51219">
    <property type="entry name" value="DPCK"/>
    <property type="match status" value="1"/>
</dbReference>
<dbReference type="InterPro" id="IPR004821">
    <property type="entry name" value="Cyt_trans-like"/>
</dbReference>
<dbReference type="EC" id="2.7.7.3" evidence="4"/>
<evidence type="ECO:0000313" key="23">
    <source>
        <dbReference type="EMBL" id="JAB65675.1"/>
    </source>
</evidence>
<evidence type="ECO:0000256" key="13">
    <source>
        <dbReference type="ARBA" id="ARBA00023268"/>
    </source>
</evidence>
<dbReference type="GO" id="GO:0015937">
    <property type="term" value="P:coenzyme A biosynthetic process"/>
    <property type="evidence" value="ECO:0007669"/>
    <property type="project" value="InterPro"/>
</dbReference>
<dbReference type="GO" id="GO:0005524">
    <property type="term" value="F:ATP binding"/>
    <property type="evidence" value="ECO:0007669"/>
    <property type="project" value="UniProtKB-KW"/>
</dbReference>
<evidence type="ECO:0000256" key="1">
    <source>
        <dbReference type="ARBA" id="ARBA00004305"/>
    </source>
</evidence>
<dbReference type="GO" id="GO:0005759">
    <property type="term" value="C:mitochondrial matrix"/>
    <property type="evidence" value="ECO:0007669"/>
    <property type="project" value="UniProtKB-SubCell"/>
</dbReference>
<evidence type="ECO:0000256" key="21">
    <source>
        <dbReference type="ARBA" id="ARBA00067394"/>
    </source>
</evidence>
<evidence type="ECO:0000256" key="17">
    <source>
        <dbReference type="ARBA" id="ARBA00060565"/>
    </source>
</evidence>
<dbReference type="SUPFAM" id="SSF52374">
    <property type="entry name" value="Nucleotidylyl transferase"/>
    <property type="match status" value="1"/>
</dbReference>
<keyword evidence="10" id="KW-0418">Kinase</keyword>
<dbReference type="AlphaFoldDB" id="V5G6G8"/>
<evidence type="ECO:0000256" key="20">
    <source>
        <dbReference type="ARBA" id="ARBA00066359"/>
    </source>
</evidence>